<gene>
    <name evidence="4" type="ORF">AAIA72_14510</name>
</gene>
<proteinExistence type="predicted"/>
<dbReference type="PANTHER" id="PTHR33540:SF1">
    <property type="entry name" value="N-ACETYLMURAMATE_N-ACETYLGLUCOSAMINE KINASE"/>
    <property type="match status" value="1"/>
</dbReference>
<dbReference type="RefSeq" id="WP_369601013.1">
    <property type="nucleotide sequence ID" value="NZ_CP154858.1"/>
</dbReference>
<organism evidence="4">
    <name type="scientific">Thermohahella caldifontis</name>
    <dbReference type="NCBI Taxonomy" id="3142973"/>
    <lineage>
        <taxon>Bacteria</taxon>
        <taxon>Pseudomonadati</taxon>
        <taxon>Pseudomonadota</taxon>
        <taxon>Gammaproteobacteria</taxon>
        <taxon>Oceanospirillales</taxon>
        <taxon>Hahellaceae</taxon>
        <taxon>Thermohahella</taxon>
    </lineage>
</organism>
<dbReference type="Gene3D" id="3.30.200.20">
    <property type="entry name" value="Phosphorylase Kinase, domain 1"/>
    <property type="match status" value="1"/>
</dbReference>
<reference evidence="4" key="1">
    <citation type="submission" date="2024-05" db="EMBL/GenBank/DDBJ databases">
        <title>Genome sequencing of novel strain.</title>
        <authorList>
            <person name="Ganbat D."/>
            <person name="Ganbat S."/>
            <person name="Lee S.-J."/>
        </authorList>
    </citation>
    <scope>NUCLEOTIDE SEQUENCE</scope>
    <source>
        <strain evidence="4">SMD15-11</strain>
    </source>
</reference>
<dbReference type="GO" id="GO:0005524">
    <property type="term" value="F:ATP binding"/>
    <property type="evidence" value="ECO:0007669"/>
    <property type="project" value="UniProtKB-KW"/>
</dbReference>
<evidence type="ECO:0000259" key="3">
    <source>
        <dbReference type="Pfam" id="PF01636"/>
    </source>
</evidence>
<dbReference type="EMBL" id="CP154858">
    <property type="protein sequence ID" value="XDT71992.1"/>
    <property type="molecule type" value="Genomic_DNA"/>
</dbReference>
<name>A0AB39UUM8_9GAMM</name>
<dbReference type="InterPro" id="IPR002575">
    <property type="entry name" value="Aminoglycoside_PTrfase"/>
</dbReference>
<feature type="domain" description="Aminoglycoside phosphotransferase" evidence="3">
    <location>
        <begin position="26"/>
        <end position="249"/>
    </location>
</feature>
<dbReference type="PANTHER" id="PTHR33540">
    <property type="entry name" value="TRNA THREONYLCARBAMOYLADENOSINE BIOSYNTHESIS PROTEIN TSAE"/>
    <property type="match status" value="1"/>
</dbReference>
<dbReference type="KEGG" id="tcd:AAIA72_14510"/>
<protein>
    <submittedName>
        <fullName evidence="4">Phosphotransferase</fullName>
    </submittedName>
</protein>
<evidence type="ECO:0000256" key="2">
    <source>
        <dbReference type="ARBA" id="ARBA00022840"/>
    </source>
</evidence>
<dbReference type="Gene3D" id="3.90.1200.10">
    <property type="match status" value="1"/>
</dbReference>
<evidence type="ECO:0000313" key="4">
    <source>
        <dbReference type="EMBL" id="XDT71992.1"/>
    </source>
</evidence>
<dbReference type="AlphaFoldDB" id="A0AB39UUM8"/>
<dbReference type="SUPFAM" id="SSF56112">
    <property type="entry name" value="Protein kinase-like (PK-like)"/>
    <property type="match status" value="1"/>
</dbReference>
<dbReference type="Pfam" id="PF01636">
    <property type="entry name" value="APH"/>
    <property type="match status" value="1"/>
</dbReference>
<dbReference type="InterPro" id="IPR011009">
    <property type="entry name" value="Kinase-like_dom_sf"/>
</dbReference>
<keyword evidence="1" id="KW-0547">Nucleotide-binding</keyword>
<accession>A0AB39UUM8</accession>
<keyword evidence="2" id="KW-0067">ATP-binding</keyword>
<sequence length="341" mass="39123">MTDDSRLAAAHHWATRVLGQPVPPPEPVSGDASFRRYLRVHAPAGTCILMDAPPDKEDCHPFVAIARHWHGAGIPVPRVLDWDREQGFMLLEDFGNETFARAVGTAVPDANQAEAARRFYEPALDILLRIQQQTSPPDYPLPPFDAGRVRDEISLFTDWLMTRKLKLTPDARTQRQLRDVFRKLEQVFLGQPQVTVHRDYHSRNLMLRDPLPGVLDFQDAVTGPVTYDLVSLLRDCYIRWPEDWVTARADEVYDLLSRKHRPASRETFHRDLDWTGIQRHLKAAGIFARLALRDHKPRYLNDIPRTLSYIVSVGERHPELAPLVRWVRDHVLPAIEETLAA</sequence>
<evidence type="ECO:0000256" key="1">
    <source>
        <dbReference type="ARBA" id="ARBA00022741"/>
    </source>
</evidence>